<dbReference type="EMBL" id="BDQA01000328">
    <property type="protein sequence ID" value="GBH21779.1"/>
    <property type="molecule type" value="Genomic_RNA"/>
</dbReference>
<evidence type="ECO:0000256" key="1">
    <source>
        <dbReference type="SAM" id="MobiDB-lite"/>
    </source>
</evidence>
<name>A0A2V0R921_9ZZZZ</name>
<organism evidence="2">
    <name type="scientific">viral metagenome</name>
    <dbReference type="NCBI Taxonomy" id="1070528"/>
    <lineage>
        <taxon>unclassified sequences</taxon>
        <taxon>metagenomes</taxon>
        <taxon>organismal metagenomes</taxon>
    </lineage>
</organism>
<sequence>MAFNLTPGTGRNNLKPAMTPISQFQPQMEMSNSGRQAKVVQSNANASTNTKSGRSGKRTGGKVTRNKYKSFDLPVAVAPNNRQNSASHSSLNITSSDFGFDVNGSASPTPYNDKRDQTLFRDYNQRSTLEDGDNQLNTNNVTNSLKLLEINLKDSLYFPGAYGEAWDVIRNCITRDIVSNTKSAKGAVDLIDDIVKYFSSVSSAFDLLIELEVMQAWSPSSNDYYNRSYRALAELTTTPEILEQRARLRQALIPHVLPLEWMNYIKWVRETKLENSTPESVKQRFISSNGALLMNAAFNGATPVDWKVEVDNTIQALNNLNSRIPATLLSNVNSVNLKNVKEYYTGVHNSAVFDADYNDVFNNRVIYWELPDGSKMHYPKRIGEPCYAAFSSETPISMAVAGLFRQRGGYGLPIEGPPSTVKVGGQGLGHNTFQITEEESPSTGSTHTIRGLEKWYEFVDNTTHIIDINTDGSINYAISTPKGTDVVSFVADTSNMAMAARESFTSMTLSGY</sequence>
<feature type="region of interest" description="Disordered" evidence="1">
    <location>
        <begin position="27"/>
        <end position="66"/>
    </location>
</feature>
<comment type="caution">
    <text evidence="2">The sequence shown here is derived from an EMBL/GenBank/DDBJ whole genome shotgun (WGS) entry which is preliminary data.</text>
</comment>
<evidence type="ECO:0000313" key="2">
    <source>
        <dbReference type="EMBL" id="GBH21779.1"/>
    </source>
</evidence>
<proteinExistence type="predicted"/>
<reference evidence="2" key="1">
    <citation type="submission" date="2017-04" db="EMBL/GenBank/DDBJ databases">
        <title>Unveiling RNA virosphere associated with marine microorganisms.</title>
        <authorList>
            <person name="Urayama S."/>
            <person name="Takaki Y."/>
            <person name="Nishi S."/>
            <person name="Yoshida Y."/>
            <person name="Deguchi S."/>
            <person name="Takai K."/>
            <person name="Nunoura T."/>
        </authorList>
    </citation>
    <scope>NUCLEOTIDE SEQUENCE</scope>
</reference>
<dbReference type="AlphaFoldDB" id="A0A2V0R921"/>
<feature type="compositionally biased region" description="Basic residues" evidence="1">
    <location>
        <begin position="54"/>
        <end position="66"/>
    </location>
</feature>
<protein>
    <submittedName>
        <fullName evidence="2">Uncharacterized protein</fullName>
    </submittedName>
</protein>
<accession>A0A2V0R921</accession>
<feature type="compositionally biased region" description="Polar residues" evidence="1">
    <location>
        <begin position="27"/>
        <end position="49"/>
    </location>
</feature>